<name>A0A813B6P3_9DINO</name>
<evidence type="ECO:0000313" key="2">
    <source>
        <dbReference type="EMBL" id="CAE7890752.1"/>
    </source>
</evidence>
<sequence>AKVVELGDAVEETNLAVVRTGAPMSTGDPTYQAEILVPQGGTQAVNHSGRPRVMCIRGPTRPSKDQALTDAARLTEAAK</sequence>
<comment type="caution">
    <text evidence="2">The sequence shown here is derived from an EMBL/GenBank/DDBJ whole genome shotgun (WGS) entry which is preliminary data.</text>
</comment>
<evidence type="ECO:0000313" key="3">
    <source>
        <dbReference type="Proteomes" id="UP000601435"/>
    </source>
</evidence>
<feature type="non-terminal residue" evidence="2">
    <location>
        <position position="1"/>
    </location>
</feature>
<gene>
    <name evidence="2" type="ORF">SNEC2469_LOCUS29588</name>
</gene>
<dbReference type="OrthoDB" id="448614at2759"/>
<keyword evidence="3" id="KW-1185">Reference proteome</keyword>
<proteinExistence type="predicted"/>
<accession>A0A813B6P3</accession>
<feature type="non-terminal residue" evidence="2">
    <location>
        <position position="79"/>
    </location>
</feature>
<reference evidence="2" key="1">
    <citation type="submission" date="2021-02" db="EMBL/GenBank/DDBJ databases">
        <authorList>
            <person name="Dougan E. K."/>
            <person name="Rhodes N."/>
            <person name="Thang M."/>
            <person name="Chan C."/>
        </authorList>
    </citation>
    <scope>NUCLEOTIDE SEQUENCE</scope>
</reference>
<evidence type="ECO:0000256" key="1">
    <source>
        <dbReference type="SAM" id="MobiDB-lite"/>
    </source>
</evidence>
<dbReference type="Proteomes" id="UP000601435">
    <property type="component" value="Unassembled WGS sequence"/>
</dbReference>
<feature type="region of interest" description="Disordered" evidence="1">
    <location>
        <begin position="56"/>
        <end position="79"/>
    </location>
</feature>
<protein>
    <submittedName>
        <fullName evidence="2">Uncharacterized protein</fullName>
    </submittedName>
</protein>
<dbReference type="AlphaFoldDB" id="A0A813B6P3"/>
<dbReference type="EMBL" id="CAJNJA010066868">
    <property type="protein sequence ID" value="CAE7890752.1"/>
    <property type="molecule type" value="Genomic_DNA"/>
</dbReference>
<organism evidence="2 3">
    <name type="scientific">Symbiodinium necroappetens</name>
    <dbReference type="NCBI Taxonomy" id="1628268"/>
    <lineage>
        <taxon>Eukaryota</taxon>
        <taxon>Sar</taxon>
        <taxon>Alveolata</taxon>
        <taxon>Dinophyceae</taxon>
        <taxon>Suessiales</taxon>
        <taxon>Symbiodiniaceae</taxon>
        <taxon>Symbiodinium</taxon>
    </lineage>
</organism>